<dbReference type="Pfam" id="PF25917">
    <property type="entry name" value="BSH_RND"/>
    <property type="match status" value="1"/>
</dbReference>
<feature type="signal peptide" evidence="4">
    <location>
        <begin position="1"/>
        <end position="20"/>
    </location>
</feature>
<evidence type="ECO:0000256" key="2">
    <source>
        <dbReference type="ARBA" id="ARBA00009477"/>
    </source>
</evidence>
<dbReference type="GO" id="GO:1990281">
    <property type="term" value="C:efflux pump complex"/>
    <property type="evidence" value="ECO:0007669"/>
    <property type="project" value="TreeGrafter"/>
</dbReference>
<evidence type="ECO:0000313" key="7">
    <source>
        <dbReference type="EMBL" id="QCK85660.1"/>
    </source>
</evidence>
<accession>A0A4D7QCD3</accession>
<dbReference type="Proteomes" id="UP000298588">
    <property type="component" value="Chromosome"/>
</dbReference>
<dbReference type="Gene3D" id="2.40.30.170">
    <property type="match status" value="1"/>
</dbReference>
<keyword evidence="4" id="KW-0732">Signal</keyword>
<proteinExistence type="inferred from homology"/>
<dbReference type="Pfam" id="PF25967">
    <property type="entry name" value="RND-MFP_C"/>
    <property type="match status" value="1"/>
</dbReference>
<dbReference type="PANTHER" id="PTHR30469:SF38">
    <property type="entry name" value="HLYD FAMILY SECRETION PROTEIN"/>
    <property type="match status" value="1"/>
</dbReference>
<keyword evidence="3" id="KW-0813">Transport</keyword>
<dbReference type="InterPro" id="IPR006143">
    <property type="entry name" value="RND_pump_MFP"/>
</dbReference>
<name>A0A4D7QCD3_9HYPH</name>
<feature type="domain" description="Multidrug resistance protein MdtA-like C-terminal permuted SH3" evidence="6">
    <location>
        <begin position="297"/>
        <end position="345"/>
    </location>
</feature>
<dbReference type="EMBL" id="CP039865">
    <property type="protein sequence ID" value="QCK85660.1"/>
    <property type="molecule type" value="Genomic_DNA"/>
</dbReference>
<organism evidence="7 8">
    <name type="scientific">Phreatobacter aquaticus</name>
    <dbReference type="NCBI Taxonomy" id="2570229"/>
    <lineage>
        <taxon>Bacteria</taxon>
        <taxon>Pseudomonadati</taxon>
        <taxon>Pseudomonadota</taxon>
        <taxon>Alphaproteobacteria</taxon>
        <taxon>Hyphomicrobiales</taxon>
        <taxon>Phreatobacteraceae</taxon>
        <taxon>Phreatobacter</taxon>
    </lineage>
</organism>
<evidence type="ECO:0000256" key="1">
    <source>
        <dbReference type="ARBA" id="ARBA00004196"/>
    </source>
</evidence>
<evidence type="ECO:0000259" key="5">
    <source>
        <dbReference type="Pfam" id="PF25917"/>
    </source>
</evidence>
<evidence type="ECO:0000256" key="4">
    <source>
        <dbReference type="SAM" id="SignalP"/>
    </source>
</evidence>
<evidence type="ECO:0000313" key="8">
    <source>
        <dbReference type="Proteomes" id="UP000298588"/>
    </source>
</evidence>
<evidence type="ECO:0000256" key="3">
    <source>
        <dbReference type="ARBA" id="ARBA00022448"/>
    </source>
</evidence>
<dbReference type="InterPro" id="IPR058625">
    <property type="entry name" value="MdtA-like_BSH"/>
</dbReference>
<dbReference type="Gene3D" id="2.40.50.100">
    <property type="match status" value="1"/>
</dbReference>
<comment type="similarity">
    <text evidence="2">Belongs to the membrane fusion protein (MFP) (TC 8.A.1) family.</text>
</comment>
<dbReference type="InterPro" id="IPR058627">
    <property type="entry name" value="MdtA-like_C"/>
</dbReference>
<dbReference type="PROSITE" id="PS51257">
    <property type="entry name" value="PROKAR_LIPOPROTEIN"/>
    <property type="match status" value="1"/>
</dbReference>
<dbReference type="SUPFAM" id="SSF111369">
    <property type="entry name" value="HlyD-like secretion proteins"/>
    <property type="match status" value="1"/>
</dbReference>
<dbReference type="NCBIfam" id="TIGR01730">
    <property type="entry name" value="RND_mfp"/>
    <property type="match status" value="1"/>
</dbReference>
<gene>
    <name evidence="7" type="ORF">E8L99_07720</name>
</gene>
<dbReference type="AlphaFoldDB" id="A0A4D7QCD3"/>
<evidence type="ECO:0000259" key="6">
    <source>
        <dbReference type="Pfam" id="PF25967"/>
    </source>
</evidence>
<dbReference type="OrthoDB" id="9813967at2"/>
<feature type="chain" id="PRO_5020930510" evidence="4">
    <location>
        <begin position="21"/>
        <end position="362"/>
    </location>
</feature>
<feature type="domain" description="Multidrug resistance protein MdtA-like barrel-sandwich hybrid" evidence="5">
    <location>
        <begin position="64"/>
        <end position="197"/>
    </location>
</feature>
<comment type="subcellular location">
    <subcellularLocation>
        <location evidence="1">Cell envelope</location>
    </subcellularLocation>
</comment>
<dbReference type="KEGG" id="paqt:E8L99_07720"/>
<protein>
    <submittedName>
        <fullName evidence="7">Efflux RND transporter periplasmic adaptor subunit</fullName>
    </submittedName>
</protein>
<dbReference type="GO" id="GO:0015562">
    <property type="term" value="F:efflux transmembrane transporter activity"/>
    <property type="evidence" value="ECO:0007669"/>
    <property type="project" value="TreeGrafter"/>
</dbReference>
<sequence length="362" mass="38340">MSPSRLVSTPSLFALALALAGCQDKTEQAQPAVPLVTIASMAPQPYAPAVTLTGTIAARIQSDLSFRVSGRMTERLVDVGVHVDKGQVLARIDPVQQQAELRAAQASTSSAEAQLRQASAVFDRQKALLGDGFTTRSNYDQAERALRVAQAMTEQAKAQMRIAEDALSYTELRADAAGVITARNVDVGEVAQAAQVVFTLAQDGPRDAVFEVNESLLLQPSDGLSIDVVLVSRPDIRTLGTVRQVSPTVNTRNGTVRIKIGLDNPPAEMTLGAVVSGTGRGRPLPAFMLPWRALSSADGRPAVWRFNPQDRTVSLQKVAVAAHESGSFVVSNGLAAGDMVVTDGTKLLRPNQVVEISPGAAR</sequence>
<dbReference type="Gene3D" id="1.10.287.470">
    <property type="entry name" value="Helix hairpin bin"/>
    <property type="match status" value="1"/>
</dbReference>
<dbReference type="RefSeq" id="WP_137098994.1">
    <property type="nucleotide sequence ID" value="NZ_CP039865.1"/>
</dbReference>
<keyword evidence="8" id="KW-1185">Reference proteome</keyword>
<dbReference type="PANTHER" id="PTHR30469">
    <property type="entry name" value="MULTIDRUG RESISTANCE PROTEIN MDTA"/>
    <property type="match status" value="1"/>
</dbReference>
<reference evidence="7 8" key="1">
    <citation type="submission" date="2019-04" db="EMBL/GenBank/DDBJ databases">
        <title>Phreatobacter aquaticus sp. nov.</title>
        <authorList>
            <person name="Choi A."/>
            <person name="Baek K."/>
        </authorList>
    </citation>
    <scope>NUCLEOTIDE SEQUENCE [LARGE SCALE GENOMIC DNA]</scope>
    <source>
        <strain evidence="7 8">NMCR1094</strain>
    </source>
</reference>
<dbReference type="Gene3D" id="2.40.420.20">
    <property type="match status" value="1"/>
</dbReference>